<dbReference type="SUPFAM" id="SSF141673">
    <property type="entry name" value="MOSC N-terminal domain-like"/>
    <property type="match status" value="1"/>
</dbReference>
<dbReference type="InterPro" id="IPR005302">
    <property type="entry name" value="MoCF_Sase_C"/>
</dbReference>
<sequence length="278" mass="30019">MRLLSLHLHPLKSSAVRDVGSARVEAAGLVGDRRWMAVDAAGAMLTARTERRLLTITADTAETDPSVTGLRLRADGLDDLALVEPVGPEQPLTVFGDRTVGVDAGDRAARWLGRALRREDVRLVHASRPAARSLDPRHSRPGDHTGFADGFPLLLTTTASLQRLDELVVAEALARGEEPGAPLPMHRFRPNLVVDGTDPFAEDGWSRLRVGSVVLRVAKPCGRCVMTTVDPATLASGREPLRTLARHRRRGTQLVFGQNLVPETTGELRVGDAVELLG</sequence>
<dbReference type="EMBL" id="WPCU01000007">
    <property type="protein sequence ID" value="MVA76543.1"/>
    <property type="molecule type" value="Genomic_DNA"/>
</dbReference>
<reference evidence="2 3" key="1">
    <citation type="submission" date="2019-12" db="EMBL/GenBank/DDBJ databases">
        <title>Auraticoccus cholistani sp. nov., an actinomycete isolated from soil of Cholistan desert.</title>
        <authorList>
            <person name="Cheema M.T."/>
        </authorList>
    </citation>
    <scope>NUCLEOTIDE SEQUENCE [LARGE SCALE GENOMIC DNA]</scope>
    <source>
        <strain evidence="2 3">F435</strain>
    </source>
</reference>
<dbReference type="InterPro" id="IPR011037">
    <property type="entry name" value="Pyrv_Knase-like_insert_dom_sf"/>
</dbReference>
<dbReference type="GO" id="GO:0003824">
    <property type="term" value="F:catalytic activity"/>
    <property type="evidence" value="ECO:0007669"/>
    <property type="project" value="InterPro"/>
</dbReference>
<dbReference type="PANTHER" id="PTHR14237:SF19">
    <property type="entry name" value="MITOCHONDRIAL AMIDOXIME REDUCING COMPONENT 1"/>
    <property type="match status" value="1"/>
</dbReference>
<dbReference type="SUPFAM" id="SSF50800">
    <property type="entry name" value="PK beta-barrel domain-like"/>
    <property type="match status" value="1"/>
</dbReference>
<dbReference type="InterPro" id="IPR005303">
    <property type="entry name" value="MOCOS_middle"/>
</dbReference>
<dbReference type="PROSITE" id="PS51340">
    <property type="entry name" value="MOSC"/>
    <property type="match status" value="1"/>
</dbReference>
<dbReference type="Pfam" id="PF03476">
    <property type="entry name" value="MOSC_N"/>
    <property type="match status" value="1"/>
</dbReference>
<name>A0A6A9UUP7_9ACTN</name>
<proteinExistence type="predicted"/>
<dbReference type="Pfam" id="PF03473">
    <property type="entry name" value="MOSC"/>
    <property type="match status" value="1"/>
</dbReference>
<keyword evidence="3" id="KW-1185">Reference proteome</keyword>
<dbReference type="AlphaFoldDB" id="A0A6A9UUP7"/>
<evidence type="ECO:0000259" key="1">
    <source>
        <dbReference type="PROSITE" id="PS51340"/>
    </source>
</evidence>
<evidence type="ECO:0000313" key="2">
    <source>
        <dbReference type="EMBL" id="MVA76543.1"/>
    </source>
</evidence>
<organism evidence="2 3">
    <name type="scientific">Auraticoccus cholistanensis</name>
    <dbReference type="NCBI Taxonomy" id="2656650"/>
    <lineage>
        <taxon>Bacteria</taxon>
        <taxon>Bacillati</taxon>
        <taxon>Actinomycetota</taxon>
        <taxon>Actinomycetes</taxon>
        <taxon>Propionibacteriales</taxon>
        <taxon>Propionibacteriaceae</taxon>
        <taxon>Auraticoccus</taxon>
    </lineage>
</organism>
<dbReference type="Proteomes" id="UP000435304">
    <property type="component" value="Unassembled WGS sequence"/>
</dbReference>
<protein>
    <submittedName>
        <fullName evidence="2">MOSC domain-containing protein</fullName>
    </submittedName>
</protein>
<dbReference type="RefSeq" id="WP_197430029.1">
    <property type="nucleotide sequence ID" value="NZ_WPCU01000007.1"/>
</dbReference>
<feature type="domain" description="MOSC" evidence="1">
    <location>
        <begin position="121"/>
        <end position="277"/>
    </location>
</feature>
<gene>
    <name evidence="2" type="ORF">GC722_10975</name>
</gene>
<dbReference type="GO" id="GO:0030151">
    <property type="term" value="F:molybdenum ion binding"/>
    <property type="evidence" value="ECO:0007669"/>
    <property type="project" value="InterPro"/>
</dbReference>
<dbReference type="GO" id="GO:0030170">
    <property type="term" value="F:pyridoxal phosphate binding"/>
    <property type="evidence" value="ECO:0007669"/>
    <property type="project" value="InterPro"/>
</dbReference>
<comment type="caution">
    <text evidence="2">The sequence shown here is derived from an EMBL/GenBank/DDBJ whole genome shotgun (WGS) entry which is preliminary data.</text>
</comment>
<dbReference type="PANTHER" id="PTHR14237">
    <property type="entry name" value="MOLYBDOPTERIN COFACTOR SULFURASE MOSC"/>
    <property type="match status" value="1"/>
</dbReference>
<accession>A0A6A9UUP7</accession>
<evidence type="ECO:0000313" key="3">
    <source>
        <dbReference type="Proteomes" id="UP000435304"/>
    </source>
</evidence>